<dbReference type="Proteomes" id="UP001595898">
    <property type="component" value="Unassembled WGS sequence"/>
</dbReference>
<comment type="caution">
    <text evidence="1">The sequence shown here is derived from an EMBL/GenBank/DDBJ whole genome shotgun (WGS) entry which is preliminary data.</text>
</comment>
<accession>A0ABD5PKC7</accession>
<gene>
    <name evidence="1" type="ORF">ACFO5R_02940</name>
</gene>
<dbReference type="EMBL" id="JBHSFA010000002">
    <property type="protein sequence ID" value="MFC4540883.1"/>
    <property type="molecule type" value="Genomic_DNA"/>
</dbReference>
<evidence type="ECO:0000313" key="1">
    <source>
        <dbReference type="EMBL" id="MFC4540883.1"/>
    </source>
</evidence>
<protein>
    <submittedName>
        <fullName evidence="1">Nucleotidyltransferase domain-containing protein</fullName>
    </submittedName>
</protein>
<reference evidence="1 2" key="1">
    <citation type="journal article" date="2019" name="Int. J. Syst. Evol. Microbiol.">
        <title>The Global Catalogue of Microorganisms (GCM) 10K type strain sequencing project: providing services to taxonomists for standard genome sequencing and annotation.</title>
        <authorList>
            <consortium name="The Broad Institute Genomics Platform"/>
            <consortium name="The Broad Institute Genome Sequencing Center for Infectious Disease"/>
            <person name="Wu L."/>
            <person name="Ma J."/>
        </authorList>
    </citation>
    <scope>NUCLEOTIDE SEQUENCE [LARGE SCALE GENOMIC DNA]</scope>
    <source>
        <strain evidence="1 2">WLHS5</strain>
    </source>
</reference>
<dbReference type="InterPro" id="IPR043519">
    <property type="entry name" value="NT_sf"/>
</dbReference>
<dbReference type="Pfam" id="PF10706">
    <property type="entry name" value="Aminoglyc_resit"/>
    <property type="match status" value="1"/>
</dbReference>
<dbReference type="Gene3D" id="3.30.460.40">
    <property type="match status" value="1"/>
</dbReference>
<dbReference type="AlphaFoldDB" id="A0ABD5PKC7"/>
<evidence type="ECO:0000313" key="2">
    <source>
        <dbReference type="Proteomes" id="UP001595898"/>
    </source>
</evidence>
<name>A0ABD5PKC7_9EURY</name>
<sequence length="157" mass="17374">MPELDDRYLDALETLATALDDRDVTWALTGSTSFALQGVPLSPDDIDVQTTEDGAYAIEDAFSERVVDPVSVSESERIRSHFGAIDLDGVRVEIMGAVQKRRDDGTWDPPVDVTDHRTIVDTGRVRVPVLSLDYEATAYERLGRSERAALLEEYSGE</sequence>
<dbReference type="SUPFAM" id="SSF81301">
    <property type="entry name" value="Nucleotidyltransferase"/>
    <property type="match status" value="1"/>
</dbReference>
<dbReference type="RefSeq" id="WP_250139041.1">
    <property type="nucleotide sequence ID" value="NZ_JALIQP010000001.1"/>
</dbReference>
<dbReference type="InterPro" id="IPR019646">
    <property type="entry name" value="Aminoglyc_AdlTrfase"/>
</dbReference>
<keyword evidence="2" id="KW-1185">Reference proteome</keyword>
<proteinExistence type="predicted"/>
<organism evidence="1 2">
    <name type="scientific">Halosolutus amylolyticus</name>
    <dbReference type="NCBI Taxonomy" id="2932267"/>
    <lineage>
        <taxon>Archaea</taxon>
        <taxon>Methanobacteriati</taxon>
        <taxon>Methanobacteriota</taxon>
        <taxon>Stenosarchaea group</taxon>
        <taxon>Halobacteria</taxon>
        <taxon>Halobacteriales</taxon>
        <taxon>Natrialbaceae</taxon>
        <taxon>Halosolutus</taxon>
    </lineage>
</organism>